<dbReference type="HOGENOM" id="CLU_033146_0_0_9"/>
<proteinExistence type="predicted"/>
<name>A0A060N5Z2_CLOBO</name>
<protein>
    <submittedName>
        <fullName evidence="1">Csh1 family CRISPR-associated protein</fullName>
    </submittedName>
</protein>
<reference evidence="1" key="1">
    <citation type="submission" date="2013-10" db="EMBL/GenBank/DDBJ databases">
        <title>Draft genome sequence of Clostridium botulinum type B strain Osaka05.</title>
        <authorList>
            <person name="Sakaguchi Y."/>
            <person name="Hosomi K."/>
            <person name="Uchiyama J."/>
            <person name="Ogura Y."/>
            <person name="Sakaguchi M."/>
            <person name="Kohda T."/>
            <person name="Mukamoto M."/>
            <person name="Misawa N."/>
            <person name="Matsuzaki S."/>
            <person name="Hayashi T."/>
            <person name="Kozaki S."/>
        </authorList>
    </citation>
    <scope>NUCLEOTIDE SEQUENCE</scope>
    <source>
        <strain evidence="1">Osaka05</strain>
    </source>
</reference>
<organism evidence="1">
    <name type="scientific">Clostridium botulinum B str. Osaka05</name>
    <dbReference type="NCBI Taxonomy" id="1407017"/>
    <lineage>
        <taxon>Bacteria</taxon>
        <taxon>Bacillati</taxon>
        <taxon>Bacillota</taxon>
        <taxon>Clostridia</taxon>
        <taxon>Eubacteriales</taxon>
        <taxon>Clostridiaceae</taxon>
        <taxon>Clostridium</taxon>
    </lineage>
</organism>
<gene>
    <name evidence="1" type="ORF">CBO05P1_256</name>
</gene>
<accession>A0A060N5Z2</accession>
<evidence type="ECO:0000313" key="1">
    <source>
        <dbReference type="EMBL" id="BAO04975.1"/>
    </source>
</evidence>
<dbReference type="RefSeq" id="WP_051394099.1">
    <property type="nucleotide sequence ID" value="NZ_BA000058.1"/>
</dbReference>
<dbReference type="AlphaFoldDB" id="A0A060N5Z2"/>
<sequence length="423" mass="50274">MLKDCLSIFKTLYEQKGDSLILQDYKLSFGDYILVDSNGERVRHITVNKELNYDLEYYNYFKGLDYLSNLISMQKPIDNKKIIHSNNYLSFFIKKESLQNKKLTEEIIDNYYKILDNPKLKYKTPNKKNALLIYEELENKYGKSSTEALNKNKQWIKKNIFNLLENLNLKKDKTYLKVFFYAPIEIYNQESEKYILPNIFNNVEYNINIEGKTYGVPSNNVTLNSKKPFLLNKTRKNPVPYLIELEEALLQKKFFDLLSNKIDNNKKIIYLSEQNQFYLEEGEVLNNRFNGLFLKIEKGIEPKIVDFDIISNYNPKIKEIKIADRIISNKNDLSDIIDTVYFGNQLKKNLFKDPKEIKLTNFKFKGLLLRYRDVFANYFYKGEEAQLKNMWSKISKDIIKLSIMNGYIRNAKQQEELKNIFFN</sequence>
<dbReference type="EMBL" id="BA000058">
    <property type="protein sequence ID" value="BAO04975.1"/>
    <property type="molecule type" value="Genomic_DNA"/>
</dbReference>
<dbReference type="Proteomes" id="UP000054164">
    <property type="component" value="Unassembled WGS sequence"/>
</dbReference>